<gene>
    <name evidence="1" type="ORF">HPB48_002751</name>
</gene>
<accession>A0A9J6GET2</accession>
<dbReference type="AlphaFoldDB" id="A0A9J6GET2"/>
<organism evidence="1 2">
    <name type="scientific">Haemaphysalis longicornis</name>
    <name type="common">Bush tick</name>
    <dbReference type="NCBI Taxonomy" id="44386"/>
    <lineage>
        <taxon>Eukaryota</taxon>
        <taxon>Metazoa</taxon>
        <taxon>Ecdysozoa</taxon>
        <taxon>Arthropoda</taxon>
        <taxon>Chelicerata</taxon>
        <taxon>Arachnida</taxon>
        <taxon>Acari</taxon>
        <taxon>Parasitiformes</taxon>
        <taxon>Ixodida</taxon>
        <taxon>Ixodoidea</taxon>
        <taxon>Ixodidae</taxon>
        <taxon>Haemaphysalinae</taxon>
        <taxon>Haemaphysalis</taxon>
    </lineage>
</organism>
<name>A0A9J6GET2_HAELO</name>
<evidence type="ECO:0000313" key="2">
    <source>
        <dbReference type="Proteomes" id="UP000821853"/>
    </source>
</evidence>
<sequence length="140" mass="16078">MCAGSTECCGRGHGSISPYRGENEGGVSAWELVSPKRRPRDVTTSSTRTVKHDSFTVHAIRLKVQSMYAKTEIPTLDSVRKAVNEDDDLANFTKTTLWRLMKDMGFTYDKRIRNLGIIVWRRRYLRGDQGIPKTWQWGNR</sequence>
<dbReference type="EMBL" id="JABSTR010000008">
    <property type="protein sequence ID" value="KAH9376934.1"/>
    <property type="molecule type" value="Genomic_DNA"/>
</dbReference>
<proteinExistence type="predicted"/>
<reference evidence="1 2" key="1">
    <citation type="journal article" date="2020" name="Cell">
        <title>Large-Scale Comparative Analyses of Tick Genomes Elucidate Their Genetic Diversity and Vector Capacities.</title>
        <authorList>
            <consortium name="Tick Genome and Microbiome Consortium (TIGMIC)"/>
            <person name="Jia N."/>
            <person name="Wang J."/>
            <person name="Shi W."/>
            <person name="Du L."/>
            <person name="Sun Y."/>
            <person name="Zhan W."/>
            <person name="Jiang J.F."/>
            <person name="Wang Q."/>
            <person name="Zhang B."/>
            <person name="Ji P."/>
            <person name="Bell-Sakyi L."/>
            <person name="Cui X.M."/>
            <person name="Yuan T.T."/>
            <person name="Jiang B.G."/>
            <person name="Yang W.F."/>
            <person name="Lam T.T."/>
            <person name="Chang Q.C."/>
            <person name="Ding S.J."/>
            <person name="Wang X.J."/>
            <person name="Zhu J.G."/>
            <person name="Ruan X.D."/>
            <person name="Zhao L."/>
            <person name="Wei J.T."/>
            <person name="Ye R.Z."/>
            <person name="Que T.C."/>
            <person name="Du C.H."/>
            <person name="Zhou Y.H."/>
            <person name="Cheng J.X."/>
            <person name="Dai P.F."/>
            <person name="Guo W.B."/>
            <person name="Han X.H."/>
            <person name="Huang E.J."/>
            <person name="Li L.F."/>
            <person name="Wei W."/>
            <person name="Gao Y.C."/>
            <person name="Liu J.Z."/>
            <person name="Shao H.Z."/>
            <person name="Wang X."/>
            <person name="Wang C.C."/>
            <person name="Yang T.C."/>
            <person name="Huo Q.B."/>
            <person name="Li W."/>
            <person name="Chen H.Y."/>
            <person name="Chen S.E."/>
            <person name="Zhou L.G."/>
            <person name="Ni X.B."/>
            <person name="Tian J.H."/>
            <person name="Sheng Y."/>
            <person name="Liu T."/>
            <person name="Pan Y.S."/>
            <person name="Xia L.Y."/>
            <person name="Li J."/>
            <person name="Zhao F."/>
            <person name="Cao W.C."/>
        </authorList>
    </citation>
    <scope>NUCLEOTIDE SEQUENCE [LARGE SCALE GENOMIC DNA]</scope>
    <source>
        <strain evidence="1">HaeL-2018</strain>
    </source>
</reference>
<evidence type="ECO:0000313" key="1">
    <source>
        <dbReference type="EMBL" id="KAH9376934.1"/>
    </source>
</evidence>
<dbReference type="VEuPathDB" id="VectorBase:HLOH_054647"/>
<keyword evidence="2" id="KW-1185">Reference proteome</keyword>
<comment type="caution">
    <text evidence="1">The sequence shown here is derived from an EMBL/GenBank/DDBJ whole genome shotgun (WGS) entry which is preliminary data.</text>
</comment>
<protein>
    <submittedName>
        <fullName evidence="1">Uncharacterized protein</fullName>
    </submittedName>
</protein>
<dbReference type="OrthoDB" id="10039611at2759"/>
<dbReference type="Proteomes" id="UP000821853">
    <property type="component" value="Unassembled WGS sequence"/>
</dbReference>